<organism evidence="17 18">
    <name type="scientific">Knufia fluminis</name>
    <dbReference type="NCBI Taxonomy" id="191047"/>
    <lineage>
        <taxon>Eukaryota</taxon>
        <taxon>Fungi</taxon>
        <taxon>Dikarya</taxon>
        <taxon>Ascomycota</taxon>
        <taxon>Pezizomycotina</taxon>
        <taxon>Eurotiomycetes</taxon>
        <taxon>Chaetothyriomycetidae</taxon>
        <taxon>Chaetothyriales</taxon>
        <taxon>Trichomeriaceae</taxon>
        <taxon>Knufia</taxon>
    </lineage>
</organism>
<keyword evidence="7 14" id="KW-0653">Protein transport</keyword>
<evidence type="ECO:0000256" key="7">
    <source>
        <dbReference type="ARBA" id="ARBA00022927"/>
    </source>
</evidence>
<feature type="compositionally biased region" description="Gly residues" evidence="15">
    <location>
        <begin position="1"/>
        <end position="10"/>
    </location>
</feature>
<feature type="domain" description="Tim10-like" evidence="16">
    <location>
        <begin position="59"/>
        <end position="117"/>
    </location>
</feature>
<dbReference type="Gene3D" id="1.10.287.810">
    <property type="entry name" value="Mitochondrial import inner membrane translocase subunit tim13 like domains"/>
    <property type="match status" value="1"/>
</dbReference>
<keyword evidence="6" id="KW-0862">Zinc</keyword>
<dbReference type="InterPro" id="IPR004217">
    <property type="entry name" value="Tim10-like"/>
</dbReference>
<proteinExistence type="inferred from homology"/>
<keyword evidence="8 14" id="KW-0811">Translocation</keyword>
<dbReference type="Proteomes" id="UP001316803">
    <property type="component" value="Unassembled WGS sequence"/>
</dbReference>
<evidence type="ECO:0000256" key="8">
    <source>
        <dbReference type="ARBA" id="ARBA00023010"/>
    </source>
</evidence>
<dbReference type="AlphaFoldDB" id="A0AAN8EM66"/>
<dbReference type="Pfam" id="PF02953">
    <property type="entry name" value="zf-Tim10_DDP"/>
    <property type="match status" value="1"/>
</dbReference>
<evidence type="ECO:0000256" key="13">
    <source>
        <dbReference type="ARBA" id="ARBA00025862"/>
    </source>
</evidence>
<sequence>MLGGFFGGGNSNNNDDTSSSSSSTTTPTHTSNPPLSSPAPFSGLGQSAGDTKTRLQNAINAQVNLMNGKYLIQKINENCFEHCVTDPGTSLSSREQGCLSSCMEKYIDGWNTVSKAYYKRAQSELGPMGGQAGMGGLTGGSL</sequence>
<comment type="caution">
    <text evidence="17">The sequence shown here is derived from an EMBL/GenBank/DDBJ whole genome shotgun (WGS) entry which is preliminary data.</text>
</comment>
<keyword evidence="10 14" id="KW-1015">Disulfide bond</keyword>
<comment type="domain">
    <text evidence="14">The twin CX3C motif contains 4 conserved Cys residues that form 2 disulfide bonds in the mitochondrial intermembrane space.</text>
</comment>
<evidence type="ECO:0000256" key="14">
    <source>
        <dbReference type="RuleBase" id="RU367043"/>
    </source>
</evidence>
<dbReference type="GO" id="GO:0015031">
    <property type="term" value="P:protein transport"/>
    <property type="evidence" value="ECO:0007669"/>
    <property type="project" value="UniProtKB-KW"/>
</dbReference>
<evidence type="ECO:0000256" key="11">
    <source>
        <dbReference type="ARBA" id="ARBA00023186"/>
    </source>
</evidence>
<comment type="subunit">
    <text evidence="13">Heterohexamer; composed of 3 copies of TIM8 and 3 copies of TIM13, named soluble 70 kDa complex. Associates with the TIM22 complex, whose core is composed of TIM22 and TIM54. Interacts with the transmembrane regions of multi-pass transmembrane proteins in transit.</text>
</comment>
<keyword evidence="5 14" id="KW-0472">Membrane</keyword>
<dbReference type="GO" id="GO:0005743">
    <property type="term" value="C:mitochondrial inner membrane"/>
    <property type="evidence" value="ECO:0007669"/>
    <property type="project" value="UniProtKB-SubCell"/>
</dbReference>
<keyword evidence="4" id="KW-0479">Metal-binding</keyword>
<evidence type="ECO:0000256" key="12">
    <source>
        <dbReference type="ARBA" id="ARBA00025151"/>
    </source>
</evidence>
<feature type="region of interest" description="Disordered" evidence="15">
    <location>
        <begin position="1"/>
        <end position="52"/>
    </location>
</feature>
<gene>
    <name evidence="17" type="primary">TIM13</name>
    <name evidence="17" type="ORF">OHC33_002303</name>
</gene>
<dbReference type="GO" id="GO:0045039">
    <property type="term" value="P:protein insertion into mitochondrial inner membrane"/>
    <property type="evidence" value="ECO:0007669"/>
    <property type="project" value="UniProtKB-ARBA"/>
</dbReference>
<keyword evidence="18" id="KW-1185">Reference proteome</keyword>
<name>A0AAN8EM66_9EURO</name>
<keyword evidence="5 14" id="KW-0999">Mitochondrion inner membrane</keyword>
<dbReference type="SUPFAM" id="SSF144122">
    <property type="entry name" value="Tim10-like"/>
    <property type="match status" value="1"/>
</dbReference>
<evidence type="ECO:0000313" key="17">
    <source>
        <dbReference type="EMBL" id="KAK5956815.1"/>
    </source>
</evidence>
<dbReference type="GO" id="GO:0046872">
    <property type="term" value="F:metal ion binding"/>
    <property type="evidence" value="ECO:0007669"/>
    <property type="project" value="UniProtKB-KW"/>
</dbReference>
<accession>A0AAN8EM66</accession>
<evidence type="ECO:0000259" key="16">
    <source>
        <dbReference type="Pfam" id="PF02953"/>
    </source>
</evidence>
<keyword evidence="3 14" id="KW-0813">Transport</keyword>
<keyword evidence="11 14" id="KW-0143">Chaperone</keyword>
<evidence type="ECO:0000256" key="3">
    <source>
        <dbReference type="ARBA" id="ARBA00022448"/>
    </source>
</evidence>
<feature type="compositionally biased region" description="Low complexity" evidence="15">
    <location>
        <begin position="11"/>
        <end position="34"/>
    </location>
</feature>
<evidence type="ECO:0000256" key="9">
    <source>
        <dbReference type="ARBA" id="ARBA00023128"/>
    </source>
</evidence>
<comment type="function">
    <text evidence="12">Mitochondrial intermembrane chaperone that participates in the import and insertion of some multi-pass transmembrane proteins into the mitochondrial inner membrane. Also required for the transfer of beta-barrel precursors from the TOM complex to the sorting and assembly machinery (SAM complex) of the outer membrane. Acts as a chaperone-like protein that protects the hydrophobic precursors from aggregation and guide them through the mitochondrial intermembrane space. The TIM8-TIM13 complex is non essential and only mediates the import of few proteins, while the predominant TIM9-TIM10 70 kDa complex is crucial and mediates the import of much more proteins.</text>
</comment>
<dbReference type="InterPro" id="IPR035427">
    <property type="entry name" value="Tim10-like_dom_sf"/>
</dbReference>
<dbReference type="FunFam" id="1.10.287.810:FF:000001">
    <property type="entry name" value="mitochondrial import inner membrane translocase subunit TIM13"/>
    <property type="match status" value="1"/>
</dbReference>
<keyword evidence="9 14" id="KW-0496">Mitochondrion</keyword>
<evidence type="ECO:0000256" key="2">
    <source>
        <dbReference type="ARBA" id="ARBA00006720"/>
    </source>
</evidence>
<protein>
    <recommendedName>
        <fullName evidence="14">Mitochondrial import inner membrane translocase subunit</fullName>
    </recommendedName>
</protein>
<evidence type="ECO:0000256" key="6">
    <source>
        <dbReference type="ARBA" id="ARBA00022833"/>
    </source>
</evidence>
<evidence type="ECO:0000256" key="15">
    <source>
        <dbReference type="SAM" id="MobiDB-lite"/>
    </source>
</evidence>
<dbReference type="EMBL" id="JAKLMC020000004">
    <property type="protein sequence ID" value="KAK5956815.1"/>
    <property type="molecule type" value="Genomic_DNA"/>
</dbReference>
<evidence type="ECO:0000256" key="5">
    <source>
        <dbReference type="ARBA" id="ARBA00022792"/>
    </source>
</evidence>
<evidence type="ECO:0000256" key="10">
    <source>
        <dbReference type="ARBA" id="ARBA00023157"/>
    </source>
</evidence>
<comment type="subcellular location">
    <subcellularLocation>
        <location evidence="1 14">Mitochondrion inner membrane</location>
        <topology evidence="1 14">Peripheral membrane protein</topology>
        <orientation evidence="1 14">Intermembrane side</orientation>
    </subcellularLocation>
</comment>
<evidence type="ECO:0000256" key="4">
    <source>
        <dbReference type="ARBA" id="ARBA00022723"/>
    </source>
</evidence>
<comment type="similarity">
    <text evidence="2 14">Belongs to the small Tim family.</text>
</comment>
<evidence type="ECO:0000256" key="1">
    <source>
        <dbReference type="ARBA" id="ARBA00004137"/>
    </source>
</evidence>
<reference evidence="17 18" key="1">
    <citation type="submission" date="2022-12" db="EMBL/GenBank/DDBJ databases">
        <title>Genomic features and morphological characterization of a novel Knufia sp. strain isolated from spacecraft assembly facility.</title>
        <authorList>
            <person name="Teixeira M."/>
            <person name="Chander A.M."/>
            <person name="Stajich J.E."/>
            <person name="Venkateswaran K."/>
        </authorList>
    </citation>
    <scope>NUCLEOTIDE SEQUENCE [LARGE SCALE GENOMIC DNA]</scope>
    <source>
        <strain evidence="17 18">FJI-L2-BK-P2</strain>
    </source>
</reference>
<dbReference type="GO" id="GO:0042719">
    <property type="term" value="C:mitochondrial intermembrane space chaperone complex"/>
    <property type="evidence" value="ECO:0007669"/>
    <property type="project" value="UniProtKB-ARBA"/>
</dbReference>
<evidence type="ECO:0000313" key="18">
    <source>
        <dbReference type="Proteomes" id="UP001316803"/>
    </source>
</evidence>